<gene>
    <name evidence="1" type="ORF">SAMN04488056_11831</name>
</gene>
<evidence type="ECO:0000313" key="2">
    <source>
        <dbReference type="Proteomes" id="UP000199236"/>
    </source>
</evidence>
<dbReference type="STRING" id="655353.SAMN04488056_11831"/>
<dbReference type="InterPro" id="IPR010181">
    <property type="entry name" value="CGCAxxGCC_motif"/>
</dbReference>
<dbReference type="RefSeq" id="WP_090075392.1">
    <property type="nucleotide sequence ID" value="NZ_FOVR01000018.1"/>
</dbReference>
<sequence length="162" mass="17732">MTEDSFRVAELLLADLKCSHIMMILALEAAGRQDPDLVRAMSGLAVGMGQGMTCGILSAGSCVVGMLVGKAGEDESEDSRFVDILEEFGGWFKHRCTEEYGGCNCSDIMQFDMNLKARRCPALIAESWQKLNEILNRYDVDIAHPPRGSETCEDTGALEFLS</sequence>
<organism evidence="1 2">
    <name type="scientific">Cohaesibacter marisflavi</name>
    <dbReference type="NCBI Taxonomy" id="655353"/>
    <lineage>
        <taxon>Bacteria</taxon>
        <taxon>Pseudomonadati</taxon>
        <taxon>Pseudomonadota</taxon>
        <taxon>Alphaproteobacteria</taxon>
        <taxon>Hyphomicrobiales</taxon>
        <taxon>Cohaesibacteraceae</taxon>
    </lineage>
</organism>
<protein>
    <submittedName>
        <fullName evidence="1">Putative redox-active protein (C_GCAxxG_C_C)</fullName>
    </submittedName>
</protein>
<dbReference type="Proteomes" id="UP000199236">
    <property type="component" value="Unassembled WGS sequence"/>
</dbReference>
<keyword evidence="2" id="KW-1185">Reference proteome</keyword>
<proteinExistence type="predicted"/>
<dbReference type="EMBL" id="FOVR01000018">
    <property type="protein sequence ID" value="SFP01196.1"/>
    <property type="molecule type" value="Genomic_DNA"/>
</dbReference>
<dbReference type="OrthoDB" id="163426at2"/>
<reference evidence="1 2" key="1">
    <citation type="submission" date="2016-10" db="EMBL/GenBank/DDBJ databases">
        <authorList>
            <person name="de Groot N.N."/>
        </authorList>
    </citation>
    <scope>NUCLEOTIDE SEQUENCE [LARGE SCALE GENOMIC DNA]</scope>
    <source>
        <strain evidence="1 2">CGMCC 1.9157</strain>
    </source>
</reference>
<evidence type="ECO:0000313" key="1">
    <source>
        <dbReference type="EMBL" id="SFP01196.1"/>
    </source>
</evidence>
<name>A0A1I5LWR1_9HYPH</name>
<dbReference type="Pfam" id="PF09719">
    <property type="entry name" value="C_GCAxxG_C_C"/>
    <property type="match status" value="1"/>
</dbReference>
<dbReference type="NCBIfam" id="NF045669">
    <property type="entry name" value="DVU1555_fam_CGA"/>
    <property type="match status" value="1"/>
</dbReference>
<accession>A0A1I5LWR1</accession>
<dbReference type="AlphaFoldDB" id="A0A1I5LWR1"/>